<feature type="transmembrane region" description="Helical" evidence="2">
    <location>
        <begin position="773"/>
        <end position="793"/>
    </location>
</feature>
<feature type="region of interest" description="Disordered" evidence="1">
    <location>
        <begin position="170"/>
        <end position="195"/>
    </location>
</feature>
<dbReference type="SUPFAM" id="SSF54001">
    <property type="entry name" value="Cysteine proteinases"/>
    <property type="match status" value="1"/>
</dbReference>
<dbReference type="PANTHER" id="PTHR42736">
    <property type="entry name" value="PROTEIN-GLUTAMINE GAMMA-GLUTAMYLTRANSFERASE"/>
    <property type="match status" value="1"/>
</dbReference>
<feature type="compositionally biased region" description="Basic and acidic residues" evidence="1">
    <location>
        <begin position="993"/>
        <end position="1012"/>
    </location>
</feature>
<feature type="compositionally biased region" description="Polar residues" evidence="1">
    <location>
        <begin position="123"/>
        <end position="133"/>
    </location>
</feature>
<feature type="compositionally biased region" description="Low complexity" evidence="1">
    <location>
        <begin position="62"/>
        <end position="82"/>
    </location>
</feature>
<organism evidence="4 5">
    <name type="scientific">Halorientalis brevis</name>
    <dbReference type="NCBI Taxonomy" id="1126241"/>
    <lineage>
        <taxon>Archaea</taxon>
        <taxon>Methanobacteriati</taxon>
        <taxon>Methanobacteriota</taxon>
        <taxon>Stenosarchaea group</taxon>
        <taxon>Halobacteria</taxon>
        <taxon>Halobacteriales</taxon>
        <taxon>Haloarculaceae</taxon>
        <taxon>Halorientalis</taxon>
    </lineage>
</organism>
<dbReference type="InterPro" id="IPR002931">
    <property type="entry name" value="Transglutaminase-like"/>
</dbReference>
<keyword evidence="2" id="KW-0472">Membrane</keyword>
<evidence type="ECO:0000313" key="5">
    <source>
        <dbReference type="Proteomes" id="UP001597119"/>
    </source>
</evidence>
<dbReference type="InterPro" id="IPR021878">
    <property type="entry name" value="TgpA_N"/>
</dbReference>
<feature type="transmembrane region" description="Helical" evidence="2">
    <location>
        <begin position="12"/>
        <end position="33"/>
    </location>
</feature>
<accession>A0ABD6CCY7</accession>
<gene>
    <name evidence="4" type="ORF">ACFR9U_12540</name>
</gene>
<feature type="region of interest" description="Disordered" evidence="1">
    <location>
        <begin position="37"/>
        <end position="82"/>
    </location>
</feature>
<feature type="region of interest" description="Disordered" evidence="1">
    <location>
        <begin position="436"/>
        <end position="515"/>
    </location>
</feature>
<evidence type="ECO:0000256" key="2">
    <source>
        <dbReference type="SAM" id="Phobius"/>
    </source>
</evidence>
<dbReference type="InterPro" id="IPR038765">
    <property type="entry name" value="Papain-like_cys_pep_sf"/>
</dbReference>
<dbReference type="Proteomes" id="UP001597119">
    <property type="component" value="Unassembled WGS sequence"/>
</dbReference>
<keyword evidence="2" id="KW-0812">Transmembrane</keyword>
<protein>
    <submittedName>
        <fullName evidence="4">TransglutaminaseTgpA domain-containing protein</fullName>
    </submittedName>
</protein>
<comment type="caution">
    <text evidence="4">The sequence shown here is derived from an EMBL/GenBank/DDBJ whole genome shotgun (WGS) entry which is preliminary data.</text>
</comment>
<feature type="domain" description="Transglutaminase-like" evidence="3">
    <location>
        <begin position="334"/>
        <end position="404"/>
    </location>
</feature>
<dbReference type="Gene3D" id="3.10.620.30">
    <property type="match status" value="1"/>
</dbReference>
<feature type="region of interest" description="Disordered" evidence="1">
    <location>
        <begin position="993"/>
        <end position="1027"/>
    </location>
</feature>
<feature type="region of interest" description="Disordered" evidence="1">
    <location>
        <begin position="94"/>
        <end position="133"/>
    </location>
</feature>
<keyword evidence="2" id="KW-1133">Transmembrane helix</keyword>
<evidence type="ECO:0000256" key="1">
    <source>
        <dbReference type="SAM" id="MobiDB-lite"/>
    </source>
</evidence>
<reference evidence="4 5" key="1">
    <citation type="journal article" date="2019" name="Int. J. Syst. Evol. Microbiol.">
        <title>The Global Catalogue of Microorganisms (GCM) 10K type strain sequencing project: providing services to taxonomists for standard genome sequencing and annotation.</title>
        <authorList>
            <consortium name="The Broad Institute Genomics Platform"/>
            <consortium name="The Broad Institute Genome Sequencing Center for Infectious Disease"/>
            <person name="Wu L."/>
            <person name="Ma J."/>
        </authorList>
    </citation>
    <scope>NUCLEOTIDE SEQUENCE [LARGE SCALE GENOMIC DNA]</scope>
    <source>
        <strain evidence="4 5">CGMCC 1.12125</strain>
    </source>
</reference>
<dbReference type="SMART" id="SM00460">
    <property type="entry name" value="TGc"/>
    <property type="match status" value="1"/>
</dbReference>
<keyword evidence="5" id="KW-1185">Reference proteome</keyword>
<dbReference type="AlphaFoldDB" id="A0ABD6CCY7"/>
<dbReference type="EMBL" id="JBHUDJ010000006">
    <property type="protein sequence ID" value="MFD1587812.1"/>
    <property type="molecule type" value="Genomic_DNA"/>
</dbReference>
<evidence type="ECO:0000313" key="4">
    <source>
        <dbReference type="EMBL" id="MFD1587812.1"/>
    </source>
</evidence>
<evidence type="ECO:0000259" key="3">
    <source>
        <dbReference type="SMART" id="SM00460"/>
    </source>
</evidence>
<dbReference type="PANTHER" id="PTHR42736:SF1">
    <property type="entry name" value="PROTEIN-GLUTAMINE GAMMA-GLUTAMYLTRANSFERASE"/>
    <property type="match status" value="1"/>
</dbReference>
<sequence>MSSDAGQPSRDRTVVALLTVVGFVLVAAVLPVVGSDAPGRSLIPQSATGDDAGGAGSAVQRALGGESAGSSSPSGGSADSQSLVDGLLSNLSAGSPGQVVAGDRERTSSQGQGGSSGFGALNPGSQTGVGSTQNLLSDSLRNQSATPHLLVRSSEPGYWRTGAFTTYTGSGWTTRGEPAPAEWPRRPSTKPADRRTVTQEYRLLEPATALPGVYEPTDVESGFADELRVTDQGTIRAASAMPANTTYTVVSQAPPRTPERLRQAGTDYPRSIETTYTQLPAGTPDRVARRTSRIVRDAETPYAKAVAIESWLEANKRYSLNASHDGGDVADQFVFEMDSGYCEYFASSMAVMLRSQDVPARYVVGYSTGQPQGNGTYLVRAMNAHAWVEVYFPDTGWVRFDPTPGRSRLQSEFRAYQRAAETGNADAAARRFLDQAAEGSSGDGASGSPDESAGGQTGEDSETAGDQPRTSDDGSGGTNATEATDAYNHSEEGSPGESFDPSPGPSYSIALQNDPVPGQRVTVLVERDGDPAAGVTVRFNGERIGRTNESGMVRGEVPFAGRLTIDVSDNESRAAGTGSLLAPGGATVPGSFASTDGRGIGTAVQQRNGTNVTRSFDVPTDVAIAVDGPVDPGETVSVKATIDDRPIADARVSLDGSRVGTTDERGTLAVSLPGRERTTVEVSRGEAYGNRTLRLANVSVATSGFALPGLSITVSVTDGETPVEGATVAVGGRTATTGPDGTASVSLPLATGATVHVETADGITEHQPVTYRFVTAGVALVLALGLGAVLVVLRRRASAAGRSVREHLLATLRWLSGAFVAALVGLAIQVERLRSRLPVIAERVARTLRTAWRTVVAALSARRLDFGALPGPRAMLAWLLAALRGVATSAESSVSAALSTDAGSDETTAAVDEVEPSGLDPGERVRRAWREFRARLPVADYRTKTPGELAAIGIEEGFPSGAVGTLRDAIRAIEYGRRDPDSYLDDVAAAERELGDARVTDTGESDARDADAARSGAPPATDGGENE</sequence>
<proteinExistence type="predicted"/>
<name>A0ABD6CCY7_9EURY</name>
<dbReference type="Pfam" id="PF01841">
    <property type="entry name" value="Transglut_core"/>
    <property type="match status" value="1"/>
</dbReference>
<feature type="region of interest" description="Disordered" evidence="1">
    <location>
        <begin position="898"/>
        <end position="922"/>
    </location>
</feature>
<dbReference type="InterPro" id="IPR052901">
    <property type="entry name" value="Bact_TGase-like"/>
</dbReference>
<feature type="transmembrane region" description="Helical" evidence="2">
    <location>
        <begin position="814"/>
        <end position="830"/>
    </location>
</feature>
<dbReference type="Pfam" id="PF11992">
    <property type="entry name" value="TgpA_N"/>
    <property type="match status" value="1"/>
</dbReference>
<dbReference type="RefSeq" id="WP_247380610.1">
    <property type="nucleotide sequence ID" value="NZ_JALLGV010000008.1"/>
</dbReference>